<dbReference type="OrthoDB" id="5411947at2759"/>
<accession>S8C6Y2</accession>
<reference evidence="2 3" key="1">
    <citation type="journal article" date="2013" name="PLoS Genet.">
        <title>Genomic mechanisms accounting for the adaptation to parasitism in nematode-trapping fungi.</title>
        <authorList>
            <person name="Meerupati T."/>
            <person name="Andersson K.M."/>
            <person name="Friman E."/>
            <person name="Kumar D."/>
            <person name="Tunlid A."/>
            <person name="Ahren D."/>
        </authorList>
    </citation>
    <scope>NUCLEOTIDE SEQUENCE [LARGE SCALE GENOMIC DNA]</scope>
    <source>
        <strain evidence="2 3">CBS 200.50</strain>
    </source>
</reference>
<evidence type="ECO:0000313" key="3">
    <source>
        <dbReference type="Proteomes" id="UP000015100"/>
    </source>
</evidence>
<dbReference type="Proteomes" id="UP000015100">
    <property type="component" value="Unassembled WGS sequence"/>
</dbReference>
<dbReference type="OMA" id="RSQNALY"/>
<feature type="compositionally biased region" description="Polar residues" evidence="1">
    <location>
        <begin position="107"/>
        <end position="119"/>
    </location>
</feature>
<evidence type="ECO:0000313" key="2">
    <source>
        <dbReference type="EMBL" id="EPS43462.1"/>
    </source>
</evidence>
<sequence>MAFRTFIRFVLLTPVQIALFLLISLPLALFAGITTFFSVIFLSSRLFFVYVDLLFSVLFASSSNSGANTAASADAIKLRSQNALYPLSIPRSPPRSPPRSGGAYRARQQSFTAPSSPNISRKRLSAGAYGAQQQQQQSQQSQQGGGNNSSSSSSRQASLSPPLTMRSLSGKAPKSTPSTPFGNPPPYSTHENTGRPKNGKKGPVKIAEPGDDYFSGVRSRS</sequence>
<organism evidence="2 3">
    <name type="scientific">Dactylellina haptotyla (strain CBS 200.50)</name>
    <name type="common">Nematode-trapping fungus</name>
    <name type="synonym">Monacrosporium haptotylum</name>
    <dbReference type="NCBI Taxonomy" id="1284197"/>
    <lineage>
        <taxon>Eukaryota</taxon>
        <taxon>Fungi</taxon>
        <taxon>Dikarya</taxon>
        <taxon>Ascomycota</taxon>
        <taxon>Pezizomycotina</taxon>
        <taxon>Orbiliomycetes</taxon>
        <taxon>Orbiliales</taxon>
        <taxon>Orbiliaceae</taxon>
        <taxon>Dactylellina</taxon>
    </lineage>
</organism>
<evidence type="ECO:0000256" key="1">
    <source>
        <dbReference type="SAM" id="MobiDB-lite"/>
    </source>
</evidence>
<proteinExistence type="predicted"/>
<keyword evidence="3" id="KW-1185">Reference proteome</keyword>
<dbReference type="HOGENOM" id="CLU_1045759_0_0_1"/>
<comment type="caution">
    <text evidence="2">The sequence shown here is derived from an EMBL/GenBank/DDBJ whole genome shotgun (WGS) entry which is preliminary data.</text>
</comment>
<feature type="compositionally biased region" description="Low complexity" evidence="1">
    <location>
        <begin position="125"/>
        <end position="160"/>
    </location>
</feature>
<protein>
    <submittedName>
        <fullName evidence="2">Uncharacterized protein</fullName>
    </submittedName>
</protein>
<reference evidence="3" key="2">
    <citation type="submission" date="2013-04" db="EMBL/GenBank/DDBJ databases">
        <title>Genomic mechanisms accounting for the adaptation to parasitism in nematode-trapping fungi.</title>
        <authorList>
            <person name="Ahren D.G."/>
        </authorList>
    </citation>
    <scope>NUCLEOTIDE SEQUENCE [LARGE SCALE GENOMIC DNA]</scope>
    <source>
        <strain evidence="3">CBS 200.50</strain>
    </source>
</reference>
<name>S8C6Y2_DACHA</name>
<feature type="region of interest" description="Disordered" evidence="1">
    <location>
        <begin position="86"/>
        <end position="221"/>
    </location>
</feature>
<dbReference type="EMBL" id="AQGS01000075">
    <property type="protein sequence ID" value="EPS43462.1"/>
    <property type="molecule type" value="Genomic_DNA"/>
</dbReference>
<gene>
    <name evidence="2" type="ORF">H072_2552</name>
</gene>
<dbReference type="AlphaFoldDB" id="S8C6Y2"/>